<dbReference type="Pfam" id="PF10145">
    <property type="entry name" value="PhageMin_Tail"/>
    <property type="match status" value="1"/>
</dbReference>
<evidence type="ECO:0000256" key="2">
    <source>
        <dbReference type="SAM" id="Coils"/>
    </source>
</evidence>
<dbReference type="Gene3D" id="1.10.287.1490">
    <property type="match status" value="1"/>
</dbReference>
<reference evidence="6 7" key="1">
    <citation type="submission" date="2008-10" db="EMBL/GenBank/DDBJ databases">
        <title>Draft genome sequence of Desulvovibrio piger (ATCC 29098).</title>
        <authorList>
            <person name="Sudarsanam P."/>
            <person name="Ley R."/>
            <person name="Guruge J."/>
            <person name="Turnbaugh P.J."/>
            <person name="Mahowald M."/>
            <person name="Liep D."/>
            <person name="Gordon J."/>
        </authorList>
    </citation>
    <scope>NUCLEOTIDE SEQUENCE [LARGE SCALE GENOMIC DNA]</scope>
    <source>
        <strain evidence="6 7">ATCC 29098</strain>
    </source>
</reference>
<evidence type="ECO:0000313" key="7">
    <source>
        <dbReference type="Proteomes" id="UP000003676"/>
    </source>
</evidence>
<dbReference type="HOGENOM" id="CLU_290647_0_0_7"/>
<feature type="coiled-coil region" evidence="2">
    <location>
        <begin position="8"/>
        <end position="42"/>
    </location>
</feature>
<evidence type="ECO:0000313" key="6">
    <source>
        <dbReference type="EMBL" id="EEB34363.1"/>
    </source>
</evidence>
<proteinExistence type="predicted"/>
<feature type="region of interest" description="Disordered" evidence="3">
    <location>
        <begin position="691"/>
        <end position="739"/>
    </location>
</feature>
<dbReference type="PANTHER" id="PTHR37813:SF1">
    <property type="entry name" value="FELS-2 PROPHAGE PROTEIN"/>
    <property type="match status" value="1"/>
</dbReference>
<reference evidence="6 7" key="2">
    <citation type="submission" date="2008-10" db="EMBL/GenBank/DDBJ databases">
        <authorList>
            <person name="Fulton L."/>
            <person name="Clifton S."/>
            <person name="Fulton B."/>
            <person name="Xu J."/>
            <person name="Minx P."/>
            <person name="Pepin K.H."/>
            <person name="Johnson M."/>
            <person name="Bhonagiri V."/>
            <person name="Nash W.E."/>
            <person name="Mardis E.R."/>
            <person name="Wilson R.K."/>
        </authorList>
    </citation>
    <scope>NUCLEOTIDE SEQUENCE [LARGE SCALE GENOMIC DNA]</scope>
    <source>
        <strain evidence="6 7">ATCC 29098</strain>
    </source>
</reference>
<feature type="coiled-coil region" evidence="2">
    <location>
        <begin position="85"/>
        <end position="129"/>
    </location>
</feature>
<protein>
    <submittedName>
        <fullName evidence="6">Phage tail tape measure protein, TP901 family</fullName>
    </submittedName>
</protein>
<organism evidence="6 7">
    <name type="scientific">Desulfovibrio piger ATCC 29098</name>
    <dbReference type="NCBI Taxonomy" id="411464"/>
    <lineage>
        <taxon>Bacteria</taxon>
        <taxon>Pseudomonadati</taxon>
        <taxon>Thermodesulfobacteriota</taxon>
        <taxon>Desulfovibrionia</taxon>
        <taxon>Desulfovibrionales</taxon>
        <taxon>Desulfovibrionaceae</taxon>
        <taxon>Desulfovibrio</taxon>
    </lineage>
</organism>
<accession>B6WRQ7</accession>
<evidence type="ECO:0000259" key="5">
    <source>
        <dbReference type="Pfam" id="PF10145"/>
    </source>
</evidence>
<evidence type="ECO:0000256" key="4">
    <source>
        <dbReference type="SAM" id="Phobius"/>
    </source>
</evidence>
<keyword evidence="2" id="KW-0175">Coiled coil</keyword>
<sequence>MGQLGAALEKQGAKLTGLAGKLEQAEAKLAGLRAQAESAGASSSRFASRIKAAESRVFDLTAELALNQKEMQGLALQAGKVSGSVQALQADYAGLVRRMDQARAARSALQAHMANTRALQAERQELQSRLLGTAAVGATAAIPVKLAVSAEDVFAGLRKVLDAPEEVIQQLFADAQAMSNRTGKSFEDVVAIMTAAAQAGLGKTREEMLGVAQQATKMSIAWGVSAEQAGKSLATWQAAMGLTAEQSRHTANVINALSNEMNAEAGDIDQIFTRMGPLMKASGFSTQNIAALATAFKAAGAEVEVSGTAMKNFVNVLAAGESGLTDARKGIYKYLQIDPNELQRQLQTDAMGAVMRVLQALQRVRPEERNSIMGQLFGQESLAAIAPLMSEYKTLLKAVNIANSDVAGSVDQEYANRMKTTATSLDKVTQSARNLGITVGTALLPVVGAAAEGGASVLNVVRDLARRFPRLTGVVMGAGAGIATLAVGGVALGLVLNVLRTAANGFGGMLLRMNAAQLTAAGGAQTLTFWQRASSLASLSWRDTLVGVGGRLSALTGLLRGTTLSTIALSTSQRACAAGAATLSGGLRLVGVALRFAMGPMGVVFTAVTVAAGLIIDNWSTVGPFFHSLWSGIVSVFQWAWGIIKGIMESVAEAATWIGKKIDEMPVLGSAKRGIGKAIGWFSGEDEKAQPAANAKAAAEQNAAPNAKAAADKASAIEAPPMPDLPKAPDTKASASLQGLAAGGGDEEYFKQSFNDFMAAEEAAKKKGKKGGGARASSGTTVVTLAGDNSRPQSLFFPAGSRTGVPLPTTAGRSTLLSRTVAVAAPVQAAGRVGKPTALPQTPARLARRGGNAPQAAGSNGQIMVDLTQNFSLMSSDPRAVRRVLESIKPDMEALIRRALDKIASDRRRTAYA</sequence>
<dbReference type="AlphaFoldDB" id="B6WRQ7"/>
<evidence type="ECO:0000256" key="1">
    <source>
        <dbReference type="ARBA" id="ARBA00022612"/>
    </source>
</evidence>
<keyword evidence="1" id="KW-1188">Viral release from host cell</keyword>
<keyword evidence="4" id="KW-0812">Transmembrane</keyword>
<feature type="transmembrane region" description="Helical" evidence="4">
    <location>
        <begin position="474"/>
        <end position="499"/>
    </location>
</feature>
<name>B6WRQ7_9BACT</name>
<dbReference type="PANTHER" id="PTHR37813">
    <property type="entry name" value="FELS-2 PROPHAGE PROTEIN"/>
    <property type="match status" value="1"/>
</dbReference>
<dbReference type="InterPro" id="IPR010090">
    <property type="entry name" value="Phage_tape_meas"/>
</dbReference>
<feature type="transmembrane region" description="Helical" evidence="4">
    <location>
        <begin position="622"/>
        <end position="641"/>
    </location>
</feature>
<keyword evidence="4" id="KW-1133">Transmembrane helix</keyword>
<comment type="caution">
    <text evidence="6">The sequence shown here is derived from an EMBL/GenBank/DDBJ whole genome shotgun (WGS) entry which is preliminary data.</text>
</comment>
<gene>
    <name evidence="6" type="ORF">DESPIG_00748</name>
</gene>
<dbReference type="NCBIfam" id="TIGR01760">
    <property type="entry name" value="tape_meas_TP901"/>
    <property type="match status" value="1"/>
</dbReference>
<dbReference type="RefSeq" id="WP_006004878.1">
    <property type="nucleotide sequence ID" value="NZ_DS996354.1"/>
</dbReference>
<evidence type="ECO:0000256" key="3">
    <source>
        <dbReference type="SAM" id="MobiDB-lite"/>
    </source>
</evidence>
<dbReference type="eggNOG" id="COG5283">
    <property type="taxonomic scope" value="Bacteria"/>
</dbReference>
<keyword evidence="4" id="KW-0472">Membrane</keyword>
<dbReference type="EMBL" id="ABXU01000024">
    <property type="protein sequence ID" value="EEB34363.1"/>
    <property type="molecule type" value="Genomic_DNA"/>
</dbReference>
<dbReference type="Proteomes" id="UP000003676">
    <property type="component" value="Unassembled WGS sequence"/>
</dbReference>
<feature type="compositionally biased region" description="Low complexity" evidence="3">
    <location>
        <begin position="691"/>
        <end position="719"/>
    </location>
</feature>
<feature type="domain" description="Phage tail tape measure protein" evidence="5">
    <location>
        <begin position="174"/>
        <end position="378"/>
    </location>
</feature>
<feature type="transmembrane region" description="Helical" evidence="4">
    <location>
        <begin position="592"/>
        <end position="616"/>
    </location>
</feature>